<dbReference type="EMBL" id="CP104003">
    <property type="protein sequence ID" value="UWM55988.1"/>
    <property type="molecule type" value="Genomic_DNA"/>
</dbReference>
<feature type="region of interest" description="Disordered" evidence="5">
    <location>
        <begin position="271"/>
        <end position="302"/>
    </location>
</feature>
<name>A0A9E7R7C9_9EURY</name>
<keyword evidence="2" id="KW-0479">Metal-binding</keyword>
<feature type="domain" description="Blue (type 1) copper" evidence="6">
    <location>
        <begin position="189"/>
        <end position="218"/>
    </location>
</feature>
<dbReference type="AlphaFoldDB" id="A0A9E7R7C9"/>
<evidence type="ECO:0000256" key="4">
    <source>
        <dbReference type="ARBA" id="ARBA00023008"/>
    </source>
</evidence>
<accession>A0A9E7R7C9</accession>
<dbReference type="InterPro" id="IPR028871">
    <property type="entry name" value="BlueCu_1_BS"/>
</dbReference>
<feature type="region of interest" description="Disordered" evidence="5">
    <location>
        <begin position="135"/>
        <end position="188"/>
    </location>
</feature>
<evidence type="ECO:0000256" key="2">
    <source>
        <dbReference type="ARBA" id="ARBA00022723"/>
    </source>
</evidence>
<reference evidence="7" key="1">
    <citation type="submission" date="2022-09" db="EMBL/GenBank/DDBJ databases">
        <title>Diverse halophilic archaea isolated from saline environments.</title>
        <authorList>
            <person name="Cui H.-L."/>
        </authorList>
    </citation>
    <scope>NUCLEOTIDE SEQUENCE</scope>
    <source>
        <strain evidence="7">ZS-35-S2</strain>
    </source>
</reference>
<dbReference type="KEGG" id="ssai:N0B31_06785"/>
<evidence type="ECO:0000256" key="1">
    <source>
        <dbReference type="ARBA" id="ARBA00022448"/>
    </source>
</evidence>
<keyword evidence="1" id="KW-0813">Transport</keyword>
<evidence type="ECO:0000313" key="7">
    <source>
        <dbReference type="EMBL" id="UWM55988.1"/>
    </source>
</evidence>
<dbReference type="RefSeq" id="WP_260595108.1">
    <property type="nucleotide sequence ID" value="NZ_CP104003.1"/>
</dbReference>
<feature type="compositionally biased region" description="Low complexity" evidence="5">
    <location>
        <begin position="142"/>
        <end position="174"/>
    </location>
</feature>
<feature type="region of interest" description="Disordered" evidence="5">
    <location>
        <begin position="30"/>
        <end position="62"/>
    </location>
</feature>
<dbReference type="GO" id="GO:0005507">
    <property type="term" value="F:copper ion binding"/>
    <property type="evidence" value="ECO:0007669"/>
    <property type="project" value="InterPro"/>
</dbReference>
<dbReference type="SUPFAM" id="SSF49503">
    <property type="entry name" value="Cupredoxins"/>
    <property type="match status" value="1"/>
</dbReference>
<dbReference type="PROSITE" id="PS00196">
    <property type="entry name" value="COPPER_BLUE"/>
    <property type="match status" value="1"/>
</dbReference>
<evidence type="ECO:0000256" key="3">
    <source>
        <dbReference type="ARBA" id="ARBA00022982"/>
    </source>
</evidence>
<protein>
    <submittedName>
        <fullName evidence="7">Plastocyanin/azurin family copper-binding protein</fullName>
    </submittedName>
</protein>
<feature type="compositionally biased region" description="Acidic residues" evidence="5">
    <location>
        <begin position="38"/>
        <end position="56"/>
    </location>
</feature>
<proteinExistence type="predicted"/>
<evidence type="ECO:0000259" key="6">
    <source>
        <dbReference type="Pfam" id="PF00127"/>
    </source>
</evidence>
<keyword evidence="3" id="KW-0249">Electron transport</keyword>
<dbReference type="InterPro" id="IPR008972">
    <property type="entry name" value="Cupredoxin"/>
</dbReference>
<organism evidence="7 8">
    <name type="scientific">Salinirubellus salinus</name>
    <dbReference type="NCBI Taxonomy" id="1364945"/>
    <lineage>
        <taxon>Archaea</taxon>
        <taxon>Methanobacteriati</taxon>
        <taxon>Methanobacteriota</taxon>
        <taxon>Stenosarchaea group</taxon>
        <taxon>Halobacteria</taxon>
        <taxon>Halobacteriales</taxon>
        <taxon>Natronomonadaceae</taxon>
        <taxon>Salinirubellus</taxon>
    </lineage>
</organism>
<keyword evidence="8" id="KW-1185">Reference proteome</keyword>
<keyword evidence="4" id="KW-0186">Copper</keyword>
<dbReference type="Pfam" id="PF00127">
    <property type="entry name" value="Copper-bind"/>
    <property type="match status" value="1"/>
</dbReference>
<feature type="compositionally biased region" description="Low complexity" evidence="5">
    <location>
        <begin position="283"/>
        <end position="302"/>
    </location>
</feature>
<dbReference type="GeneID" id="74942113"/>
<evidence type="ECO:0000313" key="8">
    <source>
        <dbReference type="Proteomes" id="UP001057580"/>
    </source>
</evidence>
<evidence type="ECO:0000256" key="5">
    <source>
        <dbReference type="SAM" id="MobiDB-lite"/>
    </source>
</evidence>
<sequence length="302" mass="30684">MRGNDSGERFRSPRRDVLRAVGAGGALAAVGGVRLAQEDDETGDGTDEGTETDGTPDPERAGTVHDVLMLVGPSTNEARPADFYYEPTGLQVQPGDVVRLVAATPDHNLTSYHPAFGMQRRMPVGVGPVATPILGWRPDSIAGDAVEPPGGPEGEPTPTATGTSTPDGTATPGADGDGAGGPSEPVPDTYLVEFVEPGVYDFLCSPHETFGMAMRVVVGDVTEAPFETSDPTALPEPRAGPVGLARGVLTDPELEPAAIVAAGRVSFADLAVNSGGDGENGGTEAPSPGAETETETGTESGG</sequence>
<dbReference type="Gene3D" id="2.60.40.420">
    <property type="entry name" value="Cupredoxins - blue copper proteins"/>
    <property type="match status" value="1"/>
</dbReference>
<dbReference type="InterPro" id="IPR000923">
    <property type="entry name" value="BlueCu_1"/>
</dbReference>
<dbReference type="Proteomes" id="UP001057580">
    <property type="component" value="Chromosome"/>
</dbReference>
<dbReference type="GO" id="GO:0009055">
    <property type="term" value="F:electron transfer activity"/>
    <property type="evidence" value="ECO:0007669"/>
    <property type="project" value="InterPro"/>
</dbReference>
<gene>
    <name evidence="7" type="ORF">N0B31_06785</name>
</gene>